<dbReference type="Proteomes" id="UP000506160">
    <property type="component" value="Unassembled WGS sequence"/>
</dbReference>
<protein>
    <submittedName>
        <fullName evidence="1">Uncharacterized protein</fullName>
    </submittedName>
</protein>
<dbReference type="RefSeq" id="WP_133459444.1">
    <property type="nucleotide sequence ID" value="NZ_AWGA01000123.1"/>
</dbReference>
<evidence type="ECO:0000313" key="2">
    <source>
        <dbReference type="Proteomes" id="UP000506160"/>
    </source>
</evidence>
<name>A0AB94IA87_9GAMM</name>
<comment type="caution">
    <text evidence="1">The sequence shown here is derived from an EMBL/GenBank/DDBJ whole genome shotgun (WGS) entry which is preliminary data.</text>
</comment>
<reference evidence="1 2" key="1">
    <citation type="journal article" date="2014" name="Appl. Environ. Microbiol.">
        <title>Genomic features of a bumble bee symbiont reflect its host environment.</title>
        <authorList>
            <person name="Martinson V.G."/>
            <person name="Magoc T."/>
            <person name="Koch H."/>
            <person name="Salzberg S.L."/>
            <person name="Moran N.A."/>
        </authorList>
    </citation>
    <scope>NUCLEOTIDE SEQUENCE [LARGE SCALE GENOMIC DNA]</scope>
    <source>
        <strain evidence="1 2">Bimp</strain>
    </source>
</reference>
<dbReference type="EMBL" id="AWGA01000123">
    <property type="protein sequence ID" value="TEA26294.1"/>
    <property type="molecule type" value="Genomic_DNA"/>
</dbReference>
<proteinExistence type="predicted"/>
<sequence length="83" mass="9240">MKRASESQLPQLAHIELFTCDDLPAFINQSQALADRLPDNEKTVILVEKQAQLIQAHKPAGFLRAGLGITFIGNPSHYYVRHG</sequence>
<evidence type="ECO:0000313" key="1">
    <source>
        <dbReference type="EMBL" id="TEA26294.1"/>
    </source>
</evidence>
<keyword evidence="2" id="KW-1185">Reference proteome</keyword>
<accession>A0AB94IA87</accession>
<dbReference type="AlphaFoldDB" id="A0AB94IA87"/>
<gene>
    <name evidence="1" type="ORF">O970_09420</name>
</gene>
<organism evidence="1 2">
    <name type="scientific">Candidatus Schmidhempelia bombi str. Bimp</name>
    <dbReference type="NCBI Taxonomy" id="1387197"/>
    <lineage>
        <taxon>Bacteria</taxon>
        <taxon>Pseudomonadati</taxon>
        <taxon>Pseudomonadota</taxon>
        <taxon>Gammaproteobacteria</taxon>
        <taxon>Orbales</taxon>
        <taxon>Orbaceae</taxon>
        <taxon>Candidatus Schmidhempelia</taxon>
    </lineage>
</organism>